<evidence type="ECO:0000256" key="1">
    <source>
        <dbReference type="SAM" id="MobiDB-lite"/>
    </source>
</evidence>
<reference evidence="3 4" key="1">
    <citation type="journal article" date="2017" name="Mol. Biol. Evol.">
        <title>The 4-celled Tetrabaena socialis nuclear genome reveals the essential components for genetic control of cell number at the origin of multicellularity in the volvocine lineage.</title>
        <authorList>
            <person name="Featherston J."/>
            <person name="Arakaki Y."/>
            <person name="Hanschen E.R."/>
            <person name="Ferris P.J."/>
            <person name="Michod R.E."/>
            <person name="Olson B.J.S.C."/>
            <person name="Nozaki H."/>
            <person name="Durand P.M."/>
        </authorList>
    </citation>
    <scope>NUCLEOTIDE SEQUENCE [LARGE SCALE GENOMIC DNA]</scope>
    <source>
        <strain evidence="3 4">NIES-571</strain>
    </source>
</reference>
<gene>
    <name evidence="3" type="ORF">TSOC_007829</name>
</gene>
<sequence length="278" mass="29019">MVRATADLPEKPQPESRCSARPTPLQAAWQRLGAALPAAGAGCAAWLSLAGAALAAAADSTDGELVNAVQTSGSPLSPADQFSFTSLLLFLAIGYWLAKSSQYFSQNKLDGTDKGKDGEGKGGSKADDFSHAHIRSYVDPASKNGGANATDVRNASLAHSAAFRVTAAVRESQPRIHSLMEEMAGSGAKAPLQRPPAADVDYVAAMVYERISKELAAKESAAAEQVLGPRERAVLETRLLEEVAERCASEQVADFVRLAAQGQLHPAQPAAGKQPAAK</sequence>
<organism evidence="3 4">
    <name type="scientific">Tetrabaena socialis</name>
    <dbReference type="NCBI Taxonomy" id="47790"/>
    <lineage>
        <taxon>Eukaryota</taxon>
        <taxon>Viridiplantae</taxon>
        <taxon>Chlorophyta</taxon>
        <taxon>core chlorophytes</taxon>
        <taxon>Chlorophyceae</taxon>
        <taxon>CS clade</taxon>
        <taxon>Chlamydomonadales</taxon>
        <taxon>Tetrabaenaceae</taxon>
        <taxon>Tetrabaena</taxon>
    </lineage>
</organism>
<keyword evidence="2" id="KW-1133">Transmembrane helix</keyword>
<keyword evidence="2" id="KW-0812">Transmembrane</keyword>
<evidence type="ECO:0000313" key="3">
    <source>
        <dbReference type="EMBL" id="PNH05869.1"/>
    </source>
</evidence>
<proteinExistence type="predicted"/>
<keyword evidence="4" id="KW-1185">Reference proteome</keyword>
<dbReference type="OrthoDB" id="543947at2759"/>
<dbReference type="EMBL" id="PGGS01000275">
    <property type="protein sequence ID" value="PNH05869.1"/>
    <property type="molecule type" value="Genomic_DNA"/>
</dbReference>
<name>A0A2J8A030_9CHLO</name>
<evidence type="ECO:0000313" key="4">
    <source>
        <dbReference type="Proteomes" id="UP000236333"/>
    </source>
</evidence>
<feature type="region of interest" description="Disordered" evidence="1">
    <location>
        <begin position="1"/>
        <end position="21"/>
    </location>
</feature>
<protein>
    <submittedName>
        <fullName evidence="3">Uncharacterized protein</fullName>
    </submittedName>
</protein>
<feature type="transmembrane region" description="Helical" evidence="2">
    <location>
        <begin position="34"/>
        <end position="58"/>
    </location>
</feature>
<evidence type="ECO:0000256" key="2">
    <source>
        <dbReference type="SAM" id="Phobius"/>
    </source>
</evidence>
<feature type="transmembrane region" description="Helical" evidence="2">
    <location>
        <begin position="78"/>
        <end position="98"/>
    </location>
</feature>
<dbReference type="Proteomes" id="UP000236333">
    <property type="component" value="Unassembled WGS sequence"/>
</dbReference>
<dbReference type="AlphaFoldDB" id="A0A2J8A030"/>
<keyword evidence="2" id="KW-0472">Membrane</keyword>
<accession>A0A2J8A030</accession>
<feature type="region of interest" description="Disordered" evidence="1">
    <location>
        <begin position="110"/>
        <end position="129"/>
    </location>
</feature>
<comment type="caution">
    <text evidence="3">The sequence shown here is derived from an EMBL/GenBank/DDBJ whole genome shotgun (WGS) entry which is preliminary data.</text>
</comment>